<keyword evidence="4" id="KW-0732">Signal</keyword>
<dbReference type="PANTHER" id="PTHR43649:SF34">
    <property type="entry name" value="ABC TRANSPORTER PERIPLASMIC-BINDING PROTEIN YCJN-RELATED"/>
    <property type="match status" value="1"/>
</dbReference>
<evidence type="ECO:0000256" key="5">
    <source>
        <dbReference type="ARBA" id="ARBA00022764"/>
    </source>
</evidence>
<dbReference type="RefSeq" id="WP_145631963.1">
    <property type="nucleotide sequence ID" value="NZ_VIWP01000001.1"/>
</dbReference>
<dbReference type="Proteomes" id="UP000320653">
    <property type="component" value="Unassembled WGS sequence"/>
</dbReference>
<dbReference type="AlphaFoldDB" id="A0A561R7U2"/>
<protein>
    <submittedName>
        <fullName evidence="6">Carbohydrate ABC transporter substrate-binding protein (CUT1 family)</fullName>
    </submittedName>
</protein>
<keyword evidence="7" id="KW-1185">Reference proteome</keyword>
<dbReference type="InterPro" id="IPR006059">
    <property type="entry name" value="SBP"/>
</dbReference>
<evidence type="ECO:0000256" key="3">
    <source>
        <dbReference type="ARBA" id="ARBA00022448"/>
    </source>
</evidence>
<comment type="caution">
    <text evidence="6">The sequence shown here is derived from an EMBL/GenBank/DDBJ whole genome shotgun (WGS) entry which is preliminary data.</text>
</comment>
<dbReference type="Pfam" id="PF01547">
    <property type="entry name" value="SBP_bac_1"/>
    <property type="match status" value="1"/>
</dbReference>
<reference evidence="6 7" key="1">
    <citation type="submission" date="2019-06" db="EMBL/GenBank/DDBJ databases">
        <title>Sorghum-associated microbial communities from plants grown in Nebraska, USA.</title>
        <authorList>
            <person name="Schachtman D."/>
        </authorList>
    </citation>
    <scope>NUCLEOTIDE SEQUENCE [LARGE SCALE GENOMIC DNA]</scope>
    <source>
        <strain evidence="6 7">1225</strain>
    </source>
</reference>
<comment type="similarity">
    <text evidence="2">Belongs to the bacterial solute-binding protein 1 family.</text>
</comment>
<evidence type="ECO:0000256" key="4">
    <source>
        <dbReference type="ARBA" id="ARBA00022729"/>
    </source>
</evidence>
<sequence>MNSSKTGSNKTAVDTAVSAGVFRRDVLRVALAGSAMAAMGLRAPAVLAQTKQFSGTTLRIAAFQHIFHTYIQKLLPEFEEQTGMKVEFDLQAFPVYNQRMDLELSTHGSSYDVCNITHSFSGRWISAGWMTPFNDFLSDPNKTAADFNPDDFVSGTQVAYYNDKKELHGFAWEAGAMMMAASRFDILDKQGIAMPTTLAELTEVCKATHNKSGVSAFVVDRLHHWNFPPYLMGFGGKVFRDPPKDLMPVLDSPEAIEAATYYANLLSNYCPPGVLSYTDDQAMRNQLAGRANLRINAMSWLLPLAKSDDSKVKDTVRFALMPAGPKGSFPACNANAYGIPAGSKQKDAAWAFIQWATSKKTFEKTALEMGGLATPRRSIIEDPRYKQALTINGQDIAAMYLDVLERSGRDGYMAYRTVPVWPQAGEKINKAIERIASGQADAATSMKSAQAEAIEDIKKAGVKL</sequence>
<dbReference type="InterPro" id="IPR050490">
    <property type="entry name" value="Bact_solute-bd_prot1"/>
</dbReference>
<dbReference type="InterPro" id="IPR006311">
    <property type="entry name" value="TAT_signal"/>
</dbReference>
<name>A0A561R7U2_9HYPH</name>
<evidence type="ECO:0000256" key="2">
    <source>
        <dbReference type="ARBA" id="ARBA00008520"/>
    </source>
</evidence>
<dbReference type="PROSITE" id="PS51318">
    <property type="entry name" value="TAT"/>
    <property type="match status" value="1"/>
</dbReference>
<comment type="subcellular location">
    <subcellularLocation>
        <location evidence="1">Periplasm</location>
    </subcellularLocation>
</comment>
<gene>
    <name evidence="6" type="ORF">FHW37_101456</name>
</gene>
<dbReference type="SUPFAM" id="SSF53850">
    <property type="entry name" value="Periplasmic binding protein-like II"/>
    <property type="match status" value="1"/>
</dbReference>
<accession>A0A561R7U2</accession>
<dbReference type="EMBL" id="VIWP01000001">
    <property type="protein sequence ID" value="TWF58652.1"/>
    <property type="molecule type" value="Genomic_DNA"/>
</dbReference>
<proteinExistence type="inferred from homology"/>
<organism evidence="6 7">
    <name type="scientific">Neorhizobium alkalisoli</name>
    <dbReference type="NCBI Taxonomy" id="528178"/>
    <lineage>
        <taxon>Bacteria</taxon>
        <taxon>Pseudomonadati</taxon>
        <taxon>Pseudomonadota</taxon>
        <taxon>Alphaproteobacteria</taxon>
        <taxon>Hyphomicrobiales</taxon>
        <taxon>Rhizobiaceae</taxon>
        <taxon>Rhizobium/Agrobacterium group</taxon>
        <taxon>Neorhizobium</taxon>
    </lineage>
</organism>
<dbReference type="Gene3D" id="3.40.190.10">
    <property type="entry name" value="Periplasmic binding protein-like II"/>
    <property type="match status" value="2"/>
</dbReference>
<keyword evidence="5" id="KW-0574">Periplasm</keyword>
<evidence type="ECO:0000256" key="1">
    <source>
        <dbReference type="ARBA" id="ARBA00004418"/>
    </source>
</evidence>
<dbReference type="OrthoDB" id="9804061at2"/>
<evidence type="ECO:0000313" key="6">
    <source>
        <dbReference type="EMBL" id="TWF58652.1"/>
    </source>
</evidence>
<dbReference type="GO" id="GO:0042597">
    <property type="term" value="C:periplasmic space"/>
    <property type="evidence" value="ECO:0007669"/>
    <property type="project" value="UniProtKB-SubCell"/>
</dbReference>
<evidence type="ECO:0000313" key="7">
    <source>
        <dbReference type="Proteomes" id="UP000320653"/>
    </source>
</evidence>
<keyword evidence="3" id="KW-0813">Transport</keyword>
<dbReference type="PANTHER" id="PTHR43649">
    <property type="entry name" value="ARABINOSE-BINDING PROTEIN-RELATED"/>
    <property type="match status" value="1"/>
</dbReference>